<keyword evidence="1" id="KW-0812">Transmembrane</keyword>
<feature type="non-terminal residue" evidence="2">
    <location>
        <position position="1"/>
    </location>
</feature>
<dbReference type="EMBL" id="JAMKFB020000008">
    <property type="protein sequence ID" value="KAL0185688.1"/>
    <property type="molecule type" value="Genomic_DNA"/>
</dbReference>
<name>A0ABD0QJ17_CIRMR</name>
<comment type="caution">
    <text evidence="2">The sequence shown here is derived from an EMBL/GenBank/DDBJ whole genome shotgun (WGS) entry which is preliminary data.</text>
</comment>
<organism evidence="2 3">
    <name type="scientific">Cirrhinus mrigala</name>
    <name type="common">Mrigala</name>
    <dbReference type="NCBI Taxonomy" id="683832"/>
    <lineage>
        <taxon>Eukaryota</taxon>
        <taxon>Metazoa</taxon>
        <taxon>Chordata</taxon>
        <taxon>Craniata</taxon>
        <taxon>Vertebrata</taxon>
        <taxon>Euteleostomi</taxon>
        <taxon>Actinopterygii</taxon>
        <taxon>Neopterygii</taxon>
        <taxon>Teleostei</taxon>
        <taxon>Ostariophysi</taxon>
        <taxon>Cypriniformes</taxon>
        <taxon>Cyprinidae</taxon>
        <taxon>Labeoninae</taxon>
        <taxon>Labeonini</taxon>
        <taxon>Cirrhinus</taxon>
    </lineage>
</organism>
<sequence length="67" mass="7167">PSYSVSSTVGRYHGLDPTWLLLLQVPSVISLAPPFVVSTLDSSSSRRSILSSEPPPKFPSLAPFVVV</sequence>
<gene>
    <name evidence="2" type="ORF">M9458_017358</name>
</gene>
<dbReference type="Proteomes" id="UP001529510">
    <property type="component" value="Unassembled WGS sequence"/>
</dbReference>
<dbReference type="AlphaFoldDB" id="A0ABD0QJ17"/>
<keyword evidence="3" id="KW-1185">Reference proteome</keyword>
<feature type="non-terminal residue" evidence="2">
    <location>
        <position position="67"/>
    </location>
</feature>
<keyword evidence="1" id="KW-1133">Transmembrane helix</keyword>
<keyword evidence="1" id="KW-0472">Membrane</keyword>
<evidence type="ECO:0000313" key="2">
    <source>
        <dbReference type="EMBL" id="KAL0185688.1"/>
    </source>
</evidence>
<evidence type="ECO:0000313" key="3">
    <source>
        <dbReference type="Proteomes" id="UP001529510"/>
    </source>
</evidence>
<evidence type="ECO:0000256" key="1">
    <source>
        <dbReference type="SAM" id="Phobius"/>
    </source>
</evidence>
<proteinExistence type="predicted"/>
<reference evidence="2 3" key="1">
    <citation type="submission" date="2024-05" db="EMBL/GenBank/DDBJ databases">
        <title>Genome sequencing and assembly of Indian major carp, Cirrhinus mrigala (Hamilton, 1822).</title>
        <authorList>
            <person name="Mohindra V."/>
            <person name="Chowdhury L.M."/>
            <person name="Lal K."/>
            <person name="Jena J.K."/>
        </authorList>
    </citation>
    <scope>NUCLEOTIDE SEQUENCE [LARGE SCALE GENOMIC DNA]</scope>
    <source>
        <strain evidence="2">CM1030</strain>
        <tissue evidence="2">Blood</tissue>
    </source>
</reference>
<feature type="transmembrane region" description="Helical" evidence="1">
    <location>
        <begin position="20"/>
        <end position="40"/>
    </location>
</feature>
<accession>A0ABD0QJ17</accession>
<protein>
    <submittedName>
        <fullName evidence="2">Uncharacterized protein</fullName>
    </submittedName>
</protein>